<dbReference type="AlphaFoldDB" id="A0A2N3VEE6"/>
<evidence type="ECO:0000313" key="3">
    <source>
        <dbReference type="Proteomes" id="UP000233766"/>
    </source>
</evidence>
<evidence type="ECO:0000313" key="2">
    <source>
        <dbReference type="EMBL" id="PKV80023.1"/>
    </source>
</evidence>
<accession>A0A2N3VEE6</accession>
<gene>
    <name evidence="2" type="ORF">ATK86_4439</name>
</gene>
<comment type="caution">
    <text evidence="2">The sequence shown here is derived from an EMBL/GenBank/DDBJ whole genome shotgun (WGS) entry which is preliminary data.</text>
</comment>
<reference evidence="2 3" key="1">
    <citation type="submission" date="2017-12" db="EMBL/GenBank/DDBJ databases">
        <title>Sequencing the genomes of 1000 Actinobacteria strains.</title>
        <authorList>
            <person name="Klenk H.-P."/>
        </authorList>
    </citation>
    <scope>NUCLEOTIDE SEQUENCE [LARGE SCALE GENOMIC DNA]</scope>
    <source>
        <strain evidence="2 3">DSM 44489</strain>
    </source>
</reference>
<feature type="signal peptide" evidence="1">
    <location>
        <begin position="1"/>
        <end position="25"/>
    </location>
</feature>
<protein>
    <recommendedName>
        <fullName evidence="4">Secreted protein</fullName>
    </recommendedName>
</protein>
<keyword evidence="1" id="KW-0732">Signal</keyword>
<proteinExistence type="predicted"/>
<evidence type="ECO:0000256" key="1">
    <source>
        <dbReference type="SAM" id="SignalP"/>
    </source>
</evidence>
<keyword evidence="3" id="KW-1185">Reference proteome</keyword>
<sequence length="95" mass="8824">MKKIVHTAAATLAITAALTCGTAGAAPLGSSDVMGSLSELVTGVVTTGSGPALLTGSNDAAATTGSSDLAGALVCGLISMSSAGGPTICDTGMVP</sequence>
<evidence type="ECO:0008006" key="4">
    <source>
        <dbReference type="Google" id="ProtNLM"/>
    </source>
</evidence>
<organism evidence="2 3">
    <name type="scientific">Nocardia fluminea</name>
    <dbReference type="NCBI Taxonomy" id="134984"/>
    <lineage>
        <taxon>Bacteria</taxon>
        <taxon>Bacillati</taxon>
        <taxon>Actinomycetota</taxon>
        <taxon>Actinomycetes</taxon>
        <taxon>Mycobacteriales</taxon>
        <taxon>Nocardiaceae</taxon>
        <taxon>Nocardia</taxon>
    </lineage>
</organism>
<name>A0A2N3VEE6_9NOCA</name>
<dbReference type="EMBL" id="PJMW01000002">
    <property type="protein sequence ID" value="PKV80023.1"/>
    <property type="molecule type" value="Genomic_DNA"/>
</dbReference>
<feature type="chain" id="PRO_5014652239" description="Secreted protein" evidence="1">
    <location>
        <begin position="26"/>
        <end position="95"/>
    </location>
</feature>
<dbReference type="Proteomes" id="UP000233766">
    <property type="component" value="Unassembled WGS sequence"/>
</dbReference>
<dbReference type="RefSeq" id="WP_101466043.1">
    <property type="nucleotide sequence ID" value="NZ_JBFAFS010000001.1"/>
</dbReference>
<dbReference type="OrthoDB" id="9955985at2"/>